<organism evidence="2 3">
    <name type="scientific">Alteromonas aestuariivivens</name>
    <dbReference type="NCBI Taxonomy" id="1938339"/>
    <lineage>
        <taxon>Bacteria</taxon>
        <taxon>Pseudomonadati</taxon>
        <taxon>Pseudomonadota</taxon>
        <taxon>Gammaproteobacteria</taxon>
        <taxon>Alteromonadales</taxon>
        <taxon>Alteromonadaceae</taxon>
        <taxon>Alteromonas/Salinimonas group</taxon>
        <taxon>Alteromonas</taxon>
    </lineage>
</organism>
<evidence type="ECO:0000313" key="2">
    <source>
        <dbReference type="EMBL" id="RDV27960.1"/>
    </source>
</evidence>
<evidence type="ECO:0000256" key="1">
    <source>
        <dbReference type="SAM" id="SignalP"/>
    </source>
</evidence>
<dbReference type="OrthoDB" id="9776279at2"/>
<evidence type="ECO:0000313" key="3">
    <source>
        <dbReference type="Proteomes" id="UP000256561"/>
    </source>
</evidence>
<keyword evidence="3" id="KW-1185">Reference proteome</keyword>
<protein>
    <submittedName>
        <fullName evidence="2">DUF3530 family protein</fullName>
    </submittedName>
</protein>
<comment type="caution">
    <text evidence="2">The sequence shown here is derived from an EMBL/GenBank/DDBJ whole genome shotgun (WGS) entry which is preliminary data.</text>
</comment>
<dbReference type="Proteomes" id="UP000256561">
    <property type="component" value="Unassembled WGS sequence"/>
</dbReference>
<feature type="signal peptide" evidence="1">
    <location>
        <begin position="1"/>
        <end position="26"/>
    </location>
</feature>
<dbReference type="Pfam" id="PF12048">
    <property type="entry name" value="DUF3530"/>
    <property type="match status" value="1"/>
</dbReference>
<dbReference type="EMBL" id="QRHA01000002">
    <property type="protein sequence ID" value="RDV27960.1"/>
    <property type="molecule type" value="Genomic_DNA"/>
</dbReference>
<gene>
    <name evidence="2" type="ORF">DXV75_03045</name>
</gene>
<keyword evidence="1" id="KW-0732">Signal</keyword>
<dbReference type="AlphaFoldDB" id="A0A3D8MCK2"/>
<sequence>MTAMRQLLPLCLAVMSLLSFEGVARGNDVWADIGRQFEPSQLTSLNLGNTEIPVISHPADAVLSRGVAMMLVDNGYQGLTLSAALQLARRMNEWGWHTRIVVLPLSIAHPEPVNASIASSSASQLQSWVNYEGSQEQLRALLKALFEQSNSVHGLKVLITQGMTATQYLALSKNAEVPVPDSLVTIAPYWPEQKVNQEISDMLANTEYPVLDLRLTRMNHWESQTARPRQLAAKRALKLHYRQRTVQDNGLPVASLDGFSSPLSNWLSKEIYGWIRYLGW</sequence>
<dbReference type="InterPro" id="IPR022529">
    <property type="entry name" value="DUF3530"/>
</dbReference>
<name>A0A3D8MCK2_9ALTE</name>
<reference evidence="3" key="1">
    <citation type="submission" date="2018-08" db="EMBL/GenBank/DDBJ databases">
        <authorList>
            <person name="Zhang J."/>
            <person name="Du Z.-J."/>
        </authorList>
    </citation>
    <scope>NUCLEOTIDE SEQUENCE [LARGE SCALE GENOMIC DNA]</scope>
    <source>
        <strain evidence="3">KCTC 52655</strain>
    </source>
</reference>
<accession>A0A3D8MCK2</accession>
<proteinExistence type="predicted"/>
<feature type="chain" id="PRO_5017788740" evidence="1">
    <location>
        <begin position="27"/>
        <end position="280"/>
    </location>
</feature>